<dbReference type="GO" id="GO:0016787">
    <property type="term" value="F:hydrolase activity"/>
    <property type="evidence" value="ECO:0007669"/>
    <property type="project" value="InterPro"/>
</dbReference>
<dbReference type="AlphaFoldDB" id="A0A9P7B2W2"/>
<gene>
    <name evidence="3" type="ORF">C6P46_000503</name>
</gene>
<evidence type="ECO:0000313" key="3">
    <source>
        <dbReference type="EMBL" id="KAG0655989.1"/>
    </source>
</evidence>
<organism evidence="3 4">
    <name type="scientific">Rhodotorula mucilaginosa</name>
    <name type="common">Yeast</name>
    <name type="synonym">Rhodotorula rubra</name>
    <dbReference type="NCBI Taxonomy" id="5537"/>
    <lineage>
        <taxon>Eukaryota</taxon>
        <taxon>Fungi</taxon>
        <taxon>Dikarya</taxon>
        <taxon>Basidiomycota</taxon>
        <taxon>Pucciniomycotina</taxon>
        <taxon>Microbotryomycetes</taxon>
        <taxon>Sporidiobolales</taxon>
        <taxon>Sporidiobolaceae</taxon>
        <taxon>Rhodotorula</taxon>
    </lineage>
</organism>
<accession>A0A9P7B2W2</accession>
<dbReference type="Gene3D" id="3.60.21.10">
    <property type="match status" value="1"/>
</dbReference>
<name>A0A9P7B2W2_RHOMI</name>
<keyword evidence="4" id="KW-1185">Reference proteome</keyword>
<dbReference type="SUPFAM" id="SSF56300">
    <property type="entry name" value="Metallo-dependent phosphatases"/>
    <property type="match status" value="1"/>
</dbReference>
<evidence type="ECO:0000313" key="4">
    <source>
        <dbReference type="Proteomes" id="UP000777482"/>
    </source>
</evidence>
<keyword evidence="1" id="KW-0732">Signal</keyword>
<dbReference type="EMBL" id="PUHQ01000106">
    <property type="protein sequence ID" value="KAG0655989.1"/>
    <property type="molecule type" value="Genomic_DNA"/>
</dbReference>
<comment type="caution">
    <text evidence="3">The sequence shown here is derived from an EMBL/GenBank/DDBJ whole genome shotgun (WGS) entry which is preliminary data.</text>
</comment>
<dbReference type="Pfam" id="PF00149">
    <property type="entry name" value="Metallophos"/>
    <property type="match status" value="1"/>
</dbReference>
<evidence type="ECO:0000259" key="2">
    <source>
        <dbReference type="Pfam" id="PF00149"/>
    </source>
</evidence>
<feature type="signal peptide" evidence="1">
    <location>
        <begin position="1"/>
        <end position="27"/>
    </location>
</feature>
<dbReference type="PANTHER" id="PTHR46546:SF4">
    <property type="entry name" value="SHEWANELLA-LIKE PROTEIN PHOSPHATASE 1"/>
    <property type="match status" value="1"/>
</dbReference>
<protein>
    <recommendedName>
        <fullName evidence="2">Calcineurin-like phosphoesterase domain-containing protein</fullName>
    </recommendedName>
</protein>
<dbReference type="InterPro" id="IPR004843">
    <property type="entry name" value="Calcineurin-like_PHP"/>
</dbReference>
<proteinExistence type="predicted"/>
<dbReference type="OrthoDB" id="5976022at2759"/>
<reference evidence="3 4" key="1">
    <citation type="submission" date="2020-11" db="EMBL/GenBank/DDBJ databases">
        <title>Kefir isolates.</title>
        <authorList>
            <person name="Marcisauskas S."/>
            <person name="Kim Y."/>
            <person name="Blasche S."/>
        </authorList>
    </citation>
    <scope>NUCLEOTIDE SEQUENCE [LARGE SCALE GENOMIC DNA]</scope>
    <source>
        <strain evidence="3 4">KR</strain>
    </source>
</reference>
<feature type="domain" description="Calcineurin-like phosphoesterase" evidence="2">
    <location>
        <begin position="79"/>
        <end position="168"/>
    </location>
</feature>
<dbReference type="Proteomes" id="UP000777482">
    <property type="component" value="Unassembled WGS sequence"/>
</dbReference>
<sequence length="492" mass="53705">MPVAGSNRPLLFLTLLVFVGLFSLSRNHKDPVPEHASSSESSKLAPTPALVNQVGERGSALTSGGGARDDASSRTIQQRIIAVGDVHGDLAALMQILRRAQLVDLRGHWIGGQDILVQTGDIVDRGPDTIAIYRFFQTLRPQAEAAGGALVSLLGNHELMNSLGGKSATILPPESHKRFKLISTPPPPPLRTDWRYVTKEDIASFGGERNRREAFSTGWIGQEFRTNYSITARVPYLITDDDFPASFAVQAPVLPKTPRGSSDRRFVGDPHVSPSFDAVANPFRLAAASFVHGGITPEYLASLPHSSDEPISEMNRIGHELLASLLAVPGHAPLGLPRTAPAEQREFWSERGPMWNRDWALEDEDEICERAEKACEVLRVRHLIQGHTPQFEGILSRCDGKILLIDTGISRAYGGAHSSLSITYTLSPASTLSVQDAIAHKLISASDADPHAKLETLGEVWIETELVEALYTKGRETETLGKWERVLNAPER</sequence>
<dbReference type="InterPro" id="IPR029052">
    <property type="entry name" value="Metallo-depent_PP-like"/>
</dbReference>
<feature type="chain" id="PRO_5040265199" description="Calcineurin-like phosphoesterase domain-containing protein" evidence="1">
    <location>
        <begin position="28"/>
        <end position="492"/>
    </location>
</feature>
<dbReference type="PANTHER" id="PTHR46546">
    <property type="entry name" value="SHEWANELLA-LIKE PROTEIN PHOSPHATASE 1"/>
    <property type="match status" value="1"/>
</dbReference>
<evidence type="ECO:0000256" key="1">
    <source>
        <dbReference type="SAM" id="SignalP"/>
    </source>
</evidence>